<evidence type="ECO:0000313" key="15">
    <source>
        <dbReference type="Proteomes" id="UP001642360"/>
    </source>
</evidence>
<evidence type="ECO:0000256" key="11">
    <source>
        <dbReference type="ARBA" id="ARBA00038043"/>
    </source>
</evidence>
<evidence type="ECO:0000256" key="8">
    <source>
        <dbReference type="ARBA" id="ARBA00022989"/>
    </source>
</evidence>
<gene>
    <name evidence="14" type="ORF">ILEXP_LOCUS23263</name>
</gene>
<comment type="similarity">
    <text evidence="3">Belongs to the RLP family.</text>
</comment>
<feature type="chain" id="PRO_5044754482" description="Leucine-rich repeat-containing N-terminal plant-type domain-containing protein" evidence="12">
    <location>
        <begin position="18"/>
        <end position="332"/>
    </location>
</feature>
<evidence type="ECO:0000256" key="12">
    <source>
        <dbReference type="SAM" id="SignalP"/>
    </source>
</evidence>
<keyword evidence="8" id="KW-1133">Transmembrane helix</keyword>
<dbReference type="GO" id="GO:0016020">
    <property type="term" value="C:membrane"/>
    <property type="evidence" value="ECO:0007669"/>
    <property type="project" value="UniProtKB-SubCell"/>
</dbReference>
<keyword evidence="15" id="KW-1185">Reference proteome</keyword>
<dbReference type="AlphaFoldDB" id="A0ABC8SDH3"/>
<dbReference type="InterPro" id="IPR051848">
    <property type="entry name" value="PGIP"/>
</dbReference>
<evidence type="ECO:0000313" key="14">
    <source>
        <dbReference type="EMBL" id="CAK9154907.1"/>
    </source>
</evidence>
<evidence type="ECO:0000256" key="3">
    <source>
        <dbReference type="ARBA" id="ARBA00009592"/>
    </source>
</evidence>
<keyword evidence="5" id="KW-0812">Transmembrane</keyword>
<evidence type="ECO:0000256" key="7">
    <source>
        <dbReference type="ARBA" id="ARBA00022737"/>
    </source>
</evidence>
<evidence type="ECO:0000256" key="2">
    <source>
        <dbReference type="ARBA" id="ARBA00004479"/>
    </source>
</evidence>
<name>A0ABC8SDH3_9AQUA</name>
<dbReference type="PANTHER" id="PTHR48059:SF4">
    <property type="entry name" value="POLYGALACTURONASE INHIBITOR 1-RELATED"/>
    <property type="match status" value="1"/>
</dbReference>
<dbReference type="EMBL" id="CAUOFW020002602">
    <property type="protein sequence ID" value="CAK9154907.1"/>
    <property type="molecule type" value="Genomic_DNA"/>
</dbReference>
<dbReference type="InterPro" id="IPR013210">
    <property type="entry name" value="LRR_N_plant-typ"/>
</dbReference>
<keyword evidence="9" id="KW-0472">Membrane</keyword>
<evidence type="ECO:0000256" key="1">
    <source>
        <dbReference type="ARBA" id="ARBA00004196"/>
    </source>
</evidence>
<comment type="caution">
    <text evidence="14">The sequence shown here is derived from an EMBL/GenBank/DDBJ whole genome shotgun (WGS) entry which is preliminary data.</text>
</comment>
<keyword evidence="7" id="KW-0677">Repeat</keyword>
<feature type="signal peptide" evidence="12">
    <location>
        <begin position="1"/>
        <end position="17"/>
    </location>
</feature>
<evidence type="ECO:0000256" key="4">
    <source>
        <dbReference type="ARBA" id="ARBA00022614"/>
    </source>
</evidence>
<comment type="subcellular location">
    <subcellularLocation>
        <location evidence="1">Cell envelope</location>
    </subcellularLocation>
    <subcellularLocation>
        <location evidence="2">Membrane</location>
        <topology evidence="2">Single-pass type I membrane protein</topology>
    </subcellularLocation>
</comment>
<dbReference type="Pfam" id="PF00560">
    <property type="entry name" value="LRR_1"/>
    <property type="match status" value="5"/>
</dbReference>
<keyword evidence="6 12" id="KW-0732">Signal</keyword>
<dbReference type="InterPro" id="IPR032675">
    <property type="entry name" value="LRR_dom_sf"/>
</dbReference>
<protein>
    <recommendedName>
        <fullName evidence="13">Leucine-rich repeat-containing N-terminal plant-type domain-containing protein</fullName>
    </recommendedName>
</protein>
<evidence type="ECO:0000256" key="10">
    <source>
        <dbReference type="ARBA" id="ARBA00023180"/>
    </source>
</evidence>
<accession>A0ABC8SDH3</accession>
<evidence type="ECO:0000256" key="9">
    <source>
        <dbReference type="ARBA" id="ARBA00023136"/>
    </source>
</evidence>
<feature type="domain" description="Leucine-rich repeat-containing N-terminal plant-type" evidence="13">
    <location>
        <begin position="24"/>
        <end position="60"/>
    </location>
</feature>
<dbReference type="Proteomes" id="UP001642360">
    <property type="component" value="Unassembled WGS sequence"/>
</dbReference>
<sequence>MMLLLLFFLLFPVGVFPAERCDGNDKTALLKFKYSFSNPNPLPTWDPNFDCCDWYGVECDETTNFVTRLTIISDYLSGTIPPVIANLTHLQILRFHKIPFLVGEIPPAIGKLSQLDSLEISWCNISASIPNSLADLKKLRFLELSFNRLSGSIPPSLATMPNIIHIDLSRNQLTGTIPESFGHFHDRGTPLGLFLSHNKLWGEIPASFANINFSGIDISRNNFSGDGSMFFGTNKVTSTLVISRNNFEFDFSKVRFMDSLVTLDISHNKINGSIPTQITDAILLQRLNVTYNRLCGEIPTGWKLKYRREGFDNSSFFHNRCLCGVPLNPCKL</sequence>
<organism evidence="14 15">
    <name type="scientific">Ilex paraguariensis</name>
    <name type="common">yerba mate</name>
    <dbReference type="NCBI Taxonomy" id="185542"/>
    <lineage>
        <taxon>Eukaryota</taxon>
        <taxon>Viridiplantae</taxon>
        <taxon>Streptophyta</taxon>
        <taxon>Embryophyta</taxon>
        <taxon>Tracheophyta</taxon>
        <taxon>Spermatophyta</taxon>
        <taxon>Magnoliopsida</taxon>
        <taxon>eudicotyledons</taxon>
        <taxon>Gunneridae</taxon>
        <taxon>Pentapetalae</taxon>
        <taxon>asterids</taxon>
        <taxon>campanulids</taxon>
        <taxon>Aquifoliales</taxon>
        <taxon>Aquifoliaceae</taxon>
        <taxon>Ilex</taxon>
    </lineage>
</organism>
<evidence type="ECO:0000256" key="5">
    <source>
        <dbReference type="ARBA" id="ARBA00022692"/>
    </source>
</evidence>
<evidence type="ECO:0000259" key="13">
    <source>
        <dbReference type="Pfam" id="PF08263"/>
    </source>
</evidence>
<proteinExistence type="inferred from homology"/>
<reference evidence="14 15" key="1">
    <citation type="submission" date="2024-02" db="EMBL/GenBank/DDBJ databases">
        <authorList>
            <person name="Vignale AGUSTIN F."/>
            <person name="Sosa J E."/>
            <person name="Modenutti C."/>
        </authorList>
    </citation>
    <scope>NUCLEOTIDE SEQUENCE [LARGE SCALE GENOMIC DNA]</scope>
</reference>
<dbReference type="SUPFAM" id="SSF52058">
    <property type="entry name" value="L domain-like"/>
    <property type="match status" value="1"/>
</dbReference>
<comment type="similarity">
    <text evidence="11">Belongs to the polygalacturonase-inhibiting protein family.</text>
</comment>
<dbReference type="Gene3D" id="3.80.10.10">
    <property type="entry name" value="Ribonuclease Inhibitor"/>
    <property type="match status" value="1"/>
</dbReference>
<keyword evidence="10" id="KW-0325">Glycoprotein</keyword>
<dbReference type="PANTHER" id="PTHR48059">
    <property type="entry name" value="POLYGALACTURONASE INHIBITOR 1"/>
    <property type="match status" value="1"/>
</dbReference>
<dbReference type="FunFam" id="3.80.10.10:FF:000275">
    <property type="entry name" value="Leucine-rich repeat receptor-like protein kinase"/>
    <property type="match status" value="1"/>
</dbReference>
<evidence type="ECO:0000256" key="6">
    <source>
        <dbReference type="ARBA" id="ARBA00022729"/>
    </source>
</evidence>
<keyword evidence="4" id="KW-0433">Leucine-rich repeat</keyword>
<dbReference type="Pfam" id="PF08263">
    <property type="entry name" value="LRRNT_2"/>
    <property type="match status" value="1"/>
</dbReference>
<dbReference type="InterPro" id="IPR001611">
    <property type="entry name" value="Leu-rich_rpt"/>
</dbReference>